<comment type="subcellular location">
    <subcellularLocation>
        <location evidence="10">Cell membrane</location>
        <topology evidence="10">Multi-pass membrane protein</topology>
    </subcellularLocation>
    <subcellularLocation>
        <location evidence="2">Membrane</location>
        <topology evidence="2">Multi-pass membrane protein</topology>
    </subcellularLocation>
</comment>
<evidence type="ECO:0000256" key="8">
    <source>
        <dbReference type="ARBA" id="ARBA00022989"/>
    </source>
</evidence>
<keyword evidence="5 10" id="KW-0547">Nucleotide-binding</keyword>
<feature type="transmembrane region" description="Helical" evidence="10">
    <location>
        <begin position="928"/>
        <end position="955"/>
    </location>
</feature>
<dbReference type="SUPFAM" id="SSF81653">
    <property type="entry name" value="Calcium ATPase, transduction domain A"/>
    <property type="match status" value="2"/>
</dbReference>
<reference evidence="13 14" key="1">
    <citation type="submission" date="2016-01" db="EMBL/GenBank/DDBJ databases">
        <title>Biosynthesis of antibiotic leucinostatins and their inhibition on Phytophthora in bio-control Purpureocillium lilacinum.</title>
        <authorList>
            <person name="Wang G."/>
            <person name="Liu Z."/>
            <person name="Lin R."/>
            <person name="Li E."/>
            <person name="Mao Z."/>
            <person name="Ling J."/>
            <person name="Yin W."/>
            <person name="Xie B."/>
        </authorList>
    </citation>
    <scope>NUCLEOTIDE SEQUENCE [LARGE SCALE GENOMIC DNA]</scope>
    <source>
        <strain evidence="13">PLBJ-1</strain>
    </source>
</reference>
<dbReference type="GO" id="GO:0016887">
    <property type="term" value="F:ATP hydrolysis activity"/>
    <property type="evidence" value="ECO:0007669"/>
    <property type="project" value="InterPro"/>
</dbReference>
<organism evidence="13 14">
    <name type="scientific">Purpureocillium lilacinum</name>
    <name type="common">Paecilomyces lilacinus</name>
    <dbReference type="NCBI Taxonomy" id="33203"/>
    <lineage>
        <taxon>Eukaryota</taxon>
        <taxon>Fungi</taxon>
        <taxon>Dikarya</taxon>
        <taxon>Ascomycota</taxon>
        <taxon>Pezizomycotina</taxon>
        <taxon>Sordariomycetes</taxon>
        <taxon>Hypocreomycetidae</taxon>
        <taxon>Hypocreales</taxon>
        <taxon>Ophiocordycipitaceae</taxon>
        <taxon>Purpureocillium</taxon>
    </lineage>
</organism>
<keyword evidence="9 10" id="KW-0472">Membrane</keyword>
<dbReference type="FunFam" id="3.40.50.1000:FF:000008">
    <property type="entry name" value="Plasma membrane ATPase"/>
    <property type="match status" value="1"/>
</dbReference>
<feature type="domain" description="Cation-transporting P-type ATPase N-terminal" evidence="12">
    <location>
        <begin position="89"/>
        <end position="158"/>
    </location>
</feature>
<dbReference type="SFLD" id="SFLDF00027">
    <property type="entry name" value="p-type_atpase"/>
    <property type="match status" value="1"/>
</dbReference>
<feature type="transmembrane region" description="Helical" evidence="10">
    <location>
        <begin position="366"/>
        <end position="384"/>
    </location>
</feature>
<comment type="function">
    <text evidence="1">The plasma membrane ATPase of plants and fungi is a hydrogen ion pump. The proton gradient it generates drives the active transport of nutrients by H(+)-symport. The resulting external acidification and/or internal alkinization may mediate growth responses.</text>
</comment>
<keyword evidence="10" id="KW-0375">Hydrogen ion transport</keyword>
<feature type="transmembrane region" description="Helical" evidence="10">
    <location>
        <begin position="396"/>
        <end position="427"/>
    </location>
</feature>
<dbReference type="InterPro" id="IPR036412">
    <property type="entry name" value="HAD-like_sf"/>
</dbReference>
<dbReference type="InterPro" id="IPR008250">
    <property type="entry name" value="ATPase_P-typ_transduc_dom_A_sf"/>
</dbReference>
<proteinExistence type="inferred from homology"/>
<dbReference type="PROSITE" id="PS00154">
    <property type="entry name" value="ATPASE_E1_E2"/>
    <property type="match status" value="1"/>
</dbReference>
<evidence type="ECO:0000256" key="5">
    <source>
        <dbReference type="ARBA" id="ARBA00022741"/>
    </source>
</evidence>
<evidence type="ECO:0000256" key="11">
    <source>
        <dbReference type="SAM" id="MobiDB-lite"/>
    </source>
</evidence>
<dbReference type="Pfam" id="PF00122">
    <property type="entry name" value="E1-E2_ATPase"/>
    <property type="match status" value="2"/>
</dbReference>
<evidence type="ECO:0000256" key="3">
    <source>
        <dbReference type="ARBA" id="ARBA00008804"/>
    </source>
</evidence>
<feature type="transmembrane region" description="Helical" evidence="10">
    <location>
        <begin position="820"/>
        <end position="840"/>
    </location>
</feature>
<dbReference type="NCBIfam" id="TIGR01647">
    <property type="entry name" value="ATPase-IIIA_H"/>
    <property type="match status" value="1"/>
</dbReference>
<dbReference type="Gene3D" id="1.20.1110.10">
    <property type="entry name" value="Calcium-transporting ATPase, transmembrane domain"/>
    <property type="match status" value="2"/>
</dbReference>
<keyword evidence="10" id="KW-0460">Magnesium</keyword>
<evidence type="ECO:0000256" key="9">
    <source>
        <dbReference type="ARBA" id="ARBA00023136"/>
    </source>
</evidence>
<dbReference type="SFLD" id="SFLDS00003">
    <property type="entry name" value="Haloacid_Dehalogenase"/>
    <property type="match status" value="1"/>
</dbReference>
<keyword evidence="7 10" id="KW-1278">Translocase</keyword>
<dbReference type="FunFam" id="3.40.1110.10:FF:000005">
    <property type="entry name" value="Plasma membrane ATPase"/>
    <property type="match status" value="1"/>
</dbReference>
<dbReference type="PRINTS" id="PR00119">
    <property type="entry name" value="CATATPASE"/>
</dbReference>
<comment type="catalytic activity">
    <reaction evidence="10">
        <text>ATP + H2O + H(+)(in) = ADP + phosphate + 2 H(+)(out)</text>
        <dbReference type="Rhea" id="RHEA:20852"/>
        <dbReference type="ChEBI" id="CHEBI:15377"/>
        <dbReference type="ChEBI" id="CHEBI:15378"/>
        <dbReference type="ChEBI" id="CHEBI:30616"/>
        <dbReference type="ChEBI" id="CHEBI:43474"/>
        <dbReference type="ChEBI" id="CHEBI:456216"/>
        <dbReference type="EC" id="7.1.2.1"/>
    </reaction>
</comment>
<name>A0A179GP22_PURLI</name>
<feature type="compositionally biased region" description="Basic residues" evidence="11">
    <location>
        <begin position="1"/>
        <end position="10"/>
    </location>
</feature>
<dbReference type="InterPro" id="IPR023214">
    <property type="entry name" value="HAD_sf"/>
</dbReference>
<dbReference type="InterPro" id="IPR044492">
    <property type="entry name" value="P_typ_ATPase_HD_dom"/>
</dbReference>
<feature type="transmembrane region" description="Helical" evidence="10">
    <location>
        <begin position="786"/>
        <end position="808"/>
    </location>
</feature>
<dbReference type="PANTHER" id="PTHR42861">
    <property type="entry name" value="CALCIUM-TRANSPORTING ATPASE"/>
    <property type="match status" value="1"/>
</dbReference>
<dbReference type="Gene3D" id="3.40.50.1000">
    <property type="entry name" value="HAD superfamily/HAD-like"/>
    <property type="match status" value="1"/>
</dbReference>
<dbReference type="InterPro" id="IPR001757">
    <property type="entry name" value="P_typ_ATPase"/>
</dbReference>
<dbReference type="InterPro" id="IPR023299">
    <property type="entry name" value="ATPase_P-typ_cyto_dom_N"/>
</dbReference>
<dbReference type="Proteomes" id="UP000078240">
    <property type="component" value="Unassembled WGS sequence"/>
</dbReference>
<sequence>MPALFHRRKTGSAGAGDIEAPPPGEPSSSSAVNNADNLGEFEALDRYISTYREDGAKEDDDAASKRPRRRWWQFWKTGAIEPVEVAPEPDNTVPEAWLSTDIHTGIRTSDIEERRKMYGWNELTAEKENLFVKFLSYFTGPILYVMEIAALLALGLSDWIDFGVIVAILLLNAFVGFYQEKQAADVVASLKGDIAMRCTVVRDGREQIILARELVPGDIILVQEGDTVAADARLVCDYNRPDDFEIYLRLRAEDRLGHVSDEAGDADDDKDERERRASVISQATKDFRSTPLVAVDQSAITGESLAVDKYLSDLVYYTTGCKRGKSYAIVVNTAKHSFVGRTAQLVQGAEDQGHFKAVMNNIGTTLLILVMFWILAAWIGGFFHNLGVAEPDSQNLLHYALILLIIGVPVGLPVVTTTTLAVGAAYLAKQKAIVQKLTAIESLAGVDILCSDKTGTLTANKLSIRDPYVAEGQDENWMMAVAVLASSHNLKSLDPIDKVTILTLKRYPGAREILQQGWVSEKFTPFDPVSKRITSVCRLGKDRFTCAKGAPRAILKLTNCSEETANLYKEKAQEFARRGFRSLGVAYKKNDDDWILCGLLSFFDPPREDTAQTIIEAAHLGVPVKMLTGDAIAIAKETCKMLSLGTKVYNSEKLIHGGLSGSVQHDFVERADGFAEVFPEHKYQVVELLQNRKHLVAMTGDGVNDAPSLKKADTGIAVEGSSEAAQAAADIVFLAPGLSTIVTAIKTSRQIFQRMKAYVQYRIALCLHLEIYLTLSMIIINETVQVDLIVFLALFADLATVAVAYDNAHWEPRPVEWQLPKIWVVSIVLGVLLAAGTWILRGTMYLSSGGIVQNFGAVQGILFLQIALTENWLIFVTRGGSTWPSWQLVGAILGVDIIATMFCLFGWLSGSPQVDVPFDSFPQRADGWTDIVTVVIIWLYSFGVTVFIAIIYFILNKVSWLNDLGRKTRSKKDTVAENIIGHLQKLALEHERDERTGKSRFILCEKAADDEDDL</sequence>
<evidence type="ECO:0000313" key="14">
    <source>
        <dbReference type="Proteomes" id="UP000078240"/>
    </source>
</evidence>
<evidence type="ECO:0000256" key="4">
    <source>
        <dbReference type="ARBA" id="ARBA00022692"/>
    </source>
</evidence>
<dbReference type="Gene3D" id="2.70.150.10">
    <property type="entry name" value="Calcium-transporting ATPase, cytoplasmic transduction domain A"/>
    <property type="match status" value="2"/>
</dbReference>
<comment type="caution">
    <text evidence="13">The sequence shown here is derived from an EMBL/GenBank/DDBJ whole genome shotgun (WGS) entry which is preliminary data.</text>
</comment>
<dbReference type="GO" id="GO:0005524">
    <property type="term" value="F:ATP binding"/>
    <property type="evidence" value="ECO:0007669"/>
    <property type="project" value="UniProtKB-UniRule"/>
</dbReference>
<keyword evidence="6 10" id="KW-0067">ATP-binding</keyword>
<gene>
    <name evidence="13" type="ORF">VFPBJ_05252</name>
</gene>
<dbReference type="InterPro" id="IPR006534">
    <property type="entry name" value="P-type_ATPase_IIIA"/>
</dbReference>
<protein>
    <recommendedName>
        <fullName evidence="10">Plasma membrane ATPase</fullName>
        <ecNumber evidence="10">7.1.2.1</ecNumber>
    </recommendedName>
</protein>
<dbReference type="PRINTS" id="PR00120">
    <property type="entry name" value="HATPASE"/>
</dbReference>
<dbReference type="SFLD" id="SFLDG00002">
    <property type="entry name" value="C1.7:_P-type_atpase_like"/>
    <property type="match status" value="1"/>
</dbReference>
<evidence type="ECO:0000256" key="6">
    <source>
        <dbReference type="ARBA" id="ARBA00022840"/>
    </source>
</evidence>
<dbReference type="SUPFAM" id="SSF56784">
    <property type="entry name" value="HAD-like"/>
    <property type="match status" value="1"/>
</dbReference>
<feature type="transmembrane region" description="Helical" evidence="10">
    <location>
        <begin position="852"/>
        <end position="876"/>
    </location>
</feature>
<evidence type="ECO:0000256" key="2">
    <source>
        <dbReference type="ARBA" id="ARBA00004141"/>
    </source>
</evidence>
<dbReference type="Gene3D" id="3.40.1110.10">
    <property type="entry name" value="Calcium-transporting ATPase, cytoplasmic domain N"/>
    <property type="match status" value="1"/>
</dbReference>
<dbReference type="InterPro" id="IPR059000">
    <property type="entry name" value="ATPase_P-type_domA"/>
</dbReference>
<evidence type="ECO:0000313" key="13">
    <source>
        <dbReference type="EMBL" id="OAQ79667.1"/>
    </source>
</evidence>
<dbReference type="EC" id="7.1.2.1" evidence="10"/>
<dbReference type="CDD" id="cd02076">
    <property type="entry name" value="P-type_ATPase_H"/>
    <property type="match status" value="1"/>
</dbReference>
<comment type="similarity">
    <text evidence="3 10">Belongs to the cation transport ATPase (P-type) (TC 3.A.3) family. Type IIIA subfamily.</text>
</comment>
<dbReference type="SUPFAM" id="SSF81665">
    <property type="entry name" value="Calcium ATPase, transmembrane domain M"/>
    <property type="match status" value="1"/>
</dbReference>
<dbReference type="GO" id="GO:0008553">
    <property type="term" value="F:P-type proton-exporting transporter activity"/>
    <property type="evidence" value="ECO:0007669"/>
    <property type="project" value="UniProtKB-UniRule"/>
</dbReference>
<dbReference type="NCBIfam" id="TIGR01494">
    <property type="entry name" value="ATPase_P-type"/>
    <property type="match status" value="2"/>
</dbReference>
<dbReference type="InterPro" id="IPR004014">
    <property type="entry name" value="ATPase_P-typ_cation-transptr_N"/>
</dbReference>
<keyword evidence="10" id="KW-0813">Transport</keyword>
<keyword evidence="10" id="KW-0406">Ion transport</keyword>
<dbReference type="EMBL" id="LSBH01000004">
    <property type="protein sequence ID" value="OAQ79667.1"/>
    <property type="molecule type" value="Genomic_DNA"/>
</dbReference>
<dbReference type="AlphaFoldDB" id="A0A179GP22"/>
<evidence type="ECO:0000256" key="10">
    <source>
        <dbReference type="RuleBase" id="RU362083"/>
    </source>
</evidence>
<keyword evidence="8 10" id="KW-1133">Transmembrane helix</keyword>
<feature type="region of interest" description="Disordered" evidence="11">
    <location>
        <begin position="1"/>
        <end position="36"/>
    </location>
</feature>
<dbReference type="SMART" id="SM00831">
    <property type="entry name" value="Cation_ATPase_N"/>
    <property type="match status" value="1"/>
</dbReference>
<dbReference type="Pfam" id="PF00690">
    <property type="entry name" value="Cation_ATPase_N"/>
    <property type="match status" value="1"/>
</dbReference>
<evidence type="ECO:0000259" key="12">
    <source>
        <dbReference type="SMART" id="SM00831"/>
    </source>
</evidence>
<evidence type="ECO:0000256" key="1">
    <source>
        <dbReference type="ARBA" id="ARBA00003417"/>
    </source>
</evidence>
<dbReference type="InterPro" id="IPR018303">
    <property type="entry name" value="ATPase_P-typ_P_site"/>
</dbReference>
<dbReference type="Pfam" id="PF00702">
    <property type="entry name" value="Hydrolase"/>
    <property type="match status" value="1"/>
</dbReference>
<feature type="transmembrane region" description="Helical" evidence="10">
    <location>
        <begin position="759"/>
        <end position="780"/>
    </location>
</feature>
<accession>A0A179GP22</accession>
<feature type="transmembrane region" description="Helical" evidence="10">
    <location>
        <begin position="888"/>
        <end position="908"/>
    </location>
</feature>
<keyword evidence="4 10" id="KW-0812">Transmembrane</keyword>
<feature type="transmembrane region" description="Helical" evidence="10">
    <location>
        <begin position="159"/>
        <end position="178"/>
    </location>
</feature>
<dbReference type="InterPro" id="IPR023298">
    <property type="entry name" value="ATPase_P-typ_TM_dom_sf"/>
</dbReference>
<dbReference type="GO" id="GO:0005886">
    <property type="term" value="C:plasma membrane"/>
    <property type="evidence" value="ECO:0007669"/>
    <property type="project" value="UniProtKB-SubCell"/>
</dbReference>
<dbReference type="GO" id="GO:0120029">
    <property type="term" value="P:proton export across plasma membrane"/>
    <property type="evidence" value="ECO:0007669"/>
    <property type="project" value="UniProtKB-UniRule"/>
</dbReference>
<evidence type="ECO:0000256" key="7">
    <source>
        <dbReference type="ARBA" id="ARBA00022967"/>
    </source>
</evidence>
<feature type="transmembrane region" description="Helical" evidence="10">
    <location>
        <begin position="134"/>
        <end position="153"/>
    </location>
</feature>